<gene>
    <name evidence="1" type="ORF">LCGC14_2418000</name>
</gene>
<organism evidence="1">
    <name type="scientific">marine sediment metagenome</name>
    <dbReference type="NCBI Taxonomy" id="412755"/>
    <lineage>
        <taxon>unclassified sequences</taxon>
        <taxon>metagenomes</taxon>
        <taxon>ecological metagenomes</taxon>
    </lineage>
</organism>
<dbReference type="AlphaFoldDB" id="A0A0F9EJV4"/>
<reference evidence="1" key="1">
    <citation type="journal article" date="2015" name="Nature">
        <title>Complex archaea that bridge the gap between prokaryotes and eukaryotes.</title>
        <authorList>
            <person name="Spang A."/>
            <person name="Saw J.H."/>
            <person name="Jorgensen S.L."/>
            <person name="Zaremba-Niedzwiedzka K."/>
            <person name="Martijn J."/>
            <person name="Lind A.E."/>
            <person name="van Eijk R."/>
            <person name="Schleper C."/>
            <person name="Guy L."/>
            <person name="Ettema T.J."/>
        </authorList>
    </citation>
    <scope>NUCLEOTIDE SEQUENCE</scope>
</reference>
<sequence length="70" mass="8289">GGMMVWLEATTWIERYAVFTNRIRGDESWWPSHWNVGMALIDYETGQLTAMGMRYRNLEVHEVFLPLVVR</sequence>
<dbReference type="EMBL" id="LAZR01036693">
    <property type="protein sequence ID" value="KKL24173.1"/>
    <property type="molecule type" value="Genomic_DNA"/>
</dbReference>
<protein>
    <submittedName>
        <fullName evidence="1">Uncharacterized protein</fullName>
    </submittedName>
</protein>
<comment type="caution">
    <text evidence="1">The sequence shown here is derived from an EMBL/GenBank/DDBJ whole genome shotgun (WGS) entry which is preliminary data.</text>
</comment>
<evidence type="ECO:0000313" key="1">
    <source>
        <dbReference type="EMBL" id="KKL24173.1"/>
    </source>
</evidence>
<feature type="non-terminal residue" evidence="1">
    <location>
        <position position="1"/>
    </location>
</feature>
<proteinExistence type="predicted"/>
<accession>A0A0F9EJV4</accession>
<name>A0A0F9EJV4_9ZZZZ</name>